<dbReference type="PANTHER" id="PTHR11271">
    <property type="entry name" value="GUANINE DEAMINASE"/>
    <property type="match status" value="1"/>
</dbReference>
<dbReference type="EMBL" id="BAABKY010000004">
    <property type="protein sequence ID" value="GAA5080661.1"/>
    <property type="molecule type" value="Genomic_DNA"/>
</dbReference>
<reference evidence="7" key="1">
    <citation type="journal article" date="2019" name="Int. J. Syst. Evol. Microbiol.">
        <title>The Global Catalogue of Microorganisms (GCM) 10K type strain sequencing project: providing services to taxonomists for standard genome sequencing and annotation.</title>
        <authorList>
            <consortium name="The Broad Institute Genomics Platform"/>
            <consortium name="The Broad Institute Genome Sequencing Center for Infectious Disease"/>
            <person name="Wu L."/>
            <person name="Ma J."/>
        </authorList>
    </citation>
    <scope>NUCLEOTIDE SEQUENCE [LARGE SCALE GENOMIC DNA]</scope>
    <source>
        <strain evidence="7">JCM 19212</strain>
    </source>
</reference>
<dbReference type="SUPFAM" id="SSF51338">
    <property type="entry name" value="Composite domain of metallo-dependent hydrolases"/>
    <property type="match status" value="1"/>
</dbReference>
<evidence type="ECO:0000313" key="7">
    <source>
        <dbReference type="Proteomes" id="UP001501083"/>
    </source>
</evidence>
<evidence type="ECO:0000256" key="3">
    <source>
        <dbReference type="ARBA" id="ARBA00022801"/>
    </source>
</evidence>
<keyword evidence="3" id="KW-0378">Hydrolase</keyword>
<dbReference type="PANTHER" id="PTHR11271:SF48">
    <property type="entry name" value="AMIDOHYDROLASE-RELATED DOMAIN-CONTAINING PROTEIN"/>
    <property type="match status" value="1"/>
</dbReference>
<keyword evidence="2" id="KW-0479">Metal-binding</keyword>
<sequence>MKTLDAAMLWTPDGWRADAGFDVDDHGHIAAVRAAEPTASASWIVPGIANLHSHAFQRAMAGMAERQTNPEDSFWTWRETMYRFAARFTPEILQAVAAQLYVEMLEAGYTTVCEFHYLHHAPDGRPYDDPAAMSRALIAAAREAGIRLTLLPVLYMTGGFDGRALGERQRRFGHDVDAYLRLIDLLCEEAGPTLHVGCALHSLRAVPVDAMRAVLNALPPAMPVHIHIAEQIGEVQDSLALRNARPVEWLLGNAAVDAHWTLVHATHLTAAEVRGIAASGATVAICPTTEANLGDGLFPLRDYLDADGRWGIGSDSHISVSPVEELRWLEYGQRLSTRHRNIAVRTGSPSVGETLLRDVAHSARASTGHAIGTFATGEFADAVVLDTDAPQLFGLTSDDAVDRWIFSGNRTLVRDVYVGGRRVVEGGHHVQRATIAARYRAAMAKLMAE</sequence>
<evidence type="ECO:0000256" key="1">
    <source>
        <dbReference type="ARBA" id="ARBA00001947"/>
    </source>
</evidence>
<dbReference type="Gene3D" id="3.20.20.140">
    <property type="entry name" value="Metal-dependent hydrolases"/>
    <property type="match status" value="1"/>
</dbReference>
<keyword evidence="7" id="KW-1185">Reference proteome</keyword>
<organism evidence="6 7">
    <name type="scientific">Lysobacter panacisoli</name>
    <dbReference type="NCBI Taxonomy" id="1255263"/>
    <lineage>
        <taxon>Bacteria</taxon>
        <taxon>Pseudomonadati</taxon>
        <taxon>Pseudomonadota</taxon>
        <taxon>Gammaproteobacteria</taxon>
        <taxon>Lysobacterales</taxon>
        <taxon>Lysobacteraceae</taxon>
        <taxon>Lysobacter</taxon>
    </lineage>
</organism>
<dbReference type="Proteomes" id="UP001501083">
    <property type="component" value="Unassembled WGS sequence"/>
</dbReference>
<gene>
    <name evidence="6" type="ORF">GCM10025759_30190</name>
</gene>
<dbReference type="InterPro" id="IPR051607">
    <property type="entry name" value="Metallo-dep_hydrolases"/>
</dbReference>
<evidence type="ECO:0000256" key="2">
    <source>
        <dbReference type="ARBA" id="ARBA00022723"/>
    </source>
</evidence>
<comment type="cofactor">
    <cofactor evidence="1">
        <name>Zn(2+)</name>
        <dbReference type="ChEBI" id="CHEBI:29105"/>
    </cofactor>
</comment>
<dbReference type="NCBIfam" id="NF006684">
    <property type="entry name" value="PRK09229.1-5"/>
    <property type="match status" value="1"/>
</dbReference>
<dbReference type="NCBIfam" id="TIGR02022">
    <property type="entry name" value="hutF"/>
    <property type="match status" value="1"/>
</dbReference>
<dbReference type="SUPFAM" id="SSF51556">
    <property type="entry name" value="Metallo-dependent hydrolases"/>
    <property type="match status" value="1"/>
</dbReference>
<feature type="domain" description="Amidohydrolase-related" evidence="5">
    <location>
        <begin position="43"/>
        <end position="409"/>
    </location>
</feature>
<dbReference type="InterPro" id="IPR010252">
    <property type="entry name" value="HutF"/>
</dbReference>
<dbReference type="Gene3D" id="2.30.40.10">
    <property type="entry name" value="Urease, subunit C, domain 1"/>
    <property type="match status" value="1"/>
</dbReference>
<dbReference type="Pfam" id="PF01979">
    <property type="entry name" value="Amidohydro_1"/>
    <property type="match status" value="1"/>
</dbReference>
<dbReference type="InterPro" id="IPR011059">
    <property type="entry name" value="Metal-dep_hydrolase_composite"/>
</dbReference>
<accession>A0ABP9LKX9</accession>
<proteinExistence type="predicted"/>
<evidence type="ECO:0000313" key="6">
    <source>
        <dbReference type="EMBL" id="GAA5080661.1"/>
    </source>
</evidence>
<evidence type="ECO:0000259" key="5">
    <source>
        <dbReference type="Pfam" id="PF01979"/>
    </source>
</evidence>
<dbReference type="InterPro" id="IPR032466">
    <property type="entry name" value="Metal_Hydrolase"/>
</dbReference>
<protein>
    <submittedName>
        <fullName evidence="6">Formimidoylglutamate deiminase</fullName>
    </submittedName>
</protein>
<dbReference type="InterPro" id="IPR006680">
    <property type="entry name" value="Amidohydro-rel"/>
</dbReference>
<evidence type="ECO:0000256" key="4">
    <source>
        <dbReference type="ARBA" id="ARBA00022833"/>
    </source>
</evidence>
<dbReference type="RefSeq" id="WP_158982267.1">
    <property type="nucleotide sequence ID" value="NZ_BAABKY010000004.1"/>
</dbReference>
<name>A0ABP9LKX9_9GAMM</name>
<comment type="caution">
    <text evidence="6">The sequence shown here is derived from an EMBL/GenBank/DDBJ whole genome shotgun (WGS) entry which is preliminary data.</text>
</comment>
<dbReference type="NCBIfam" id="NF006681">
    <property type="entry name" value="PRK09229.1-2"/>
    <property type="match status" value="1"/>
</dbReference>
<keyword evidence="4" id="KW-0862">Zinc</keyword>